<protein>
    <submittedName>
        <fullName evidence="1">Uncharacterized protein</fullName>
    </submittedName>
</protein>
<keyword evidence="2" id="KW-1185">Reference proteome</keyword>
<evidence type="ECO:0000313" key="1">
    <source>
        <dbReference type="EMBL" id="KAJ8301434.1"/>
    </source>
</evidence>
<reference evidence="1 2" key="1">
    <citation type="submission" date="2022-12" db="EMBL/GenBank/DDBJ databases">
        <title>Chromosome-level genome of Tegillarca granosa.</title>
        <authorList>
            <person name="Kim J."/>
        </authorList>
    </citation>
    <scope>NUCLEOTIDE SEQUENCE [LARGE SCALE GENOMIC DNA]</scope>
    <source>
        <strain evidence="1">Teg-2019</strain>
        <tissue evidence="1">Adductor muscle</tissue>
    </source>
</reference>
<dbReference type="EMBL" id="JARBDR010000918">
    <property type="protein sequence ID" value="KAJ8301434.1"/>
    <property type="molecule type" value="Genomic_DNA"/>
</dbReference>
<organism evidence="1 2">
    <name type="scientific">Tegillarca granosa</name>
    <name type="common">Malaysian cockle</name>
    <name type="synonym">Anadara granosa</name>
    <dbReference type="NCBI Taxonomy" id="220873"/>
    <lineage>
        <taxon>Eukaryota</taxon>
        <taxon>Metazoa</taxon>
        <taxon>Spiralia</taxon>
        <taxon>Lophotrochozoa</taxon>
        <taxon>Mollusca</taxon>
        <taxon>Bivalvia</taxon>
        <taxon>Autobranchia</taxon>
        <taxon>Pteriomorphia</taxon>
        <taxon>Arcoida</taxon>
        <taxon>Arcoidea</taxon>
        <taxon>Arcidae</taxon>
        <taxon>Tegillarca</taxon>
    </lineage>
</organism>
<comment type="caution">
    <text evidence="1">The sequence shown here is derived from an EMBL/GenBank/DDBJ whole genome shotgun (WGS) entry which is preliminary data.</text>
</comment>
<accession>A0ABQ9E7W5</accession>
<proteinExistence type="predicted"/>
<dbReference type="Proteomes" id="UP001217089">
    <property type="component" value="Unassembled WGS sequence"/>
</dbReference>
<sequence>MLFRQTRDQILQSLKQNGNVYTDPLDFPVWKDSLVGNPEVDIAKEIITASIIFPNGEKEHALGRGVMRDMEDFNMQCTMEAAHWRAVGKIKALG</sequence>
<evidence type="ECO:0000313" key="2">
    <source>
        <dbReference type="Proteomes" id="UP001217089"/>
    </source>
</evidence>
<gene>
    <name evidence="1" type="ORF">KUTeg_020421</name>
</gene>
<name>A0ABQ9E7W5_TEGGR</name>